<gene>
    <name evidence="2" type="ORF">KHLLAP_LOCUS1304</name>
</gene>
<evidence type="ECO:0000313" key="3">
    <source>
        <dbReference type="Proteomes" id="UP001295740"/>
    </source>
</evidence>
<dbReference type="InterPro" id="IPR019183">
    <property type="entry name" value="NAA25_NatB_aux_su"/>
</dbReference>
<keyword evidence="3" id="KW-1185">Reference proteome</keyword>
<feature type="compositionally biased region" description="Basic and acidic residues" evidence="1">
    <location>
        <begin position="315"/>
        <end position="338"/>
    </location>
</feature>
<reference evidence="2" key="1">
    <citation type="submission" date="2023-10" db="EMBL/GenBank/DDBJ databases">
        <authorList>
            <person name="Hackl T."/>
        </authorList>
    </citation>
    <scope>NUCLEOTIDE SEQUENCE</scope>
</reference>
<evidence type="ECO:0000313" key="2">
    <source>
        <dbReference type="EMBL" id="CAJ2500836.1"/>
    </source>
</evidence>
<protein>
    <submittedName>
        <fullName evidence="2">Uu.00g036890.m01.CDS01</fullName>
    </submittedName>
</protein>
<organism evidence="2 3">
    <name type="scientific">Anthostomella pinea</name>
    <dbReference type="NCBI Taxonomy" id="933095"/>
    <lineage>
        <taxon>Eukaryota</taxon>
        <taxon>Fungi</taxon>
        <taxon>Dikarya</taxon>
        <taxon>Ascomycota</taxon>
        <taxon>Pezizomycotina</taxon>
        <taxon>Sordariomycetes</taxon>
        <taxon>Xylariomycetidae</taxon>
        <taxon>Xylariales</taxon>
        <taxon>Xylariaceae</taxon>
        <taxon>Anthostomella</taxon>
    </lineage>
</organism>
<proteinExistence type="predicted"/>
<feature type="region of interest" description="Disordered" evidence="1">
    <location>
        <begin position="314"/>
        <end position="338"/>
    </location>
</feature>
<evidence type="ECO:0000256" key="1">
    <source>
        <dbReference type="SAM" id="MobiDB-lite"/>
    </source>
</evidence>
<accession>A0AAI8YDI0</accession>
<dbReference type="Pfam" id="PF09797">
    <property type="entry name" value="NatB_MDM20"/>
    <property type="match status" value="1"/>
</dbReference>
<dbReference type="EMBL" id="CAUWAG010000003">
    <property type="protein sequence ID" value="CAJ2500836.1"/>
    <property type="molecule type" value="Genomic_DNA"/>
</dbReference>
<dbReference type="AlphaFoldDB" id="A0AAI8YDI0"/>
<sequence length="1070" mass="120583">MTHPAIPPSPETVCLRPLCPRNLDEAWLGERWVDAAVFARQQQKSAKDKKDKNYYHVVELAAWAHAPDERGINGRIAAKAAVEDMAKQNTPIDDAACLDLYEFACSKVALDYSETIGLLRSRFVKAQPKLKASALRCFDACLWHLDWENAQQIAALLDKKFSEDRKFLFRNILTTYLAACTERCPDNKKQLFLSLAKAQADRAFDLHAKVNVDGQDLHPRAVTNETEHLMWCELRILCAKPEDNLKLFTSSKSGPLAFLEHGFDRSYHQTMHYLHKSGAWAELFEIGQTVAGRSVAIYQEEGKAYAEAVRAIHQNRKDGEDESTTEKEKERKRAEVIQKSRASLSTKDRRYEEVCCDYFLWKAMVVAAKHQSDTNQKLEETRQLAQTMLEAKQQAEGKVKSVFRKNFHLLTLEILFARASETDEELADGSEQTTRVERLEKYIDTYYKDRSCFDDIKPFFSSLSKDEAAIFLKSLGTSGDKNADNFKGLMILSMRLKLRFLQATSASSGEKCDYCSEICQDTNCTGCLKSIAKGALDNFSSGIKDADLLRELQDTQDDPLSDMTMIGSVCLLNLAGVGRGCWDQGASSPFYETDTQYFLQAVTWVELYVRMIPRNDPLRMLLVKLYLLMGCVSRAKILWDSFGVKNAIVNSLGSLFFDRLSTISPRDFVNSITPTDKILRVFSKAIRKDFPNSIRQSLQYDNYWSVAKITKSGEDLSRSCALVMAVVEGRRGLRLGSDKGGAVIDDEPLIRNHALEHQLIDSTDYSYLPDFGGPNSKPTKELLSYGPPPSHERSHLSILAERFLDFVSCAQPRDYKPPKKGLALQFNWDYAVTTCKQIEQGIGVVLPAASKDHLTGAERWYYSVVLKLAVLVRTILDNAITTRSTGQVQETVRSIIVGLLDTFETQTNDLVSVPNDAQAKIQTVYGAAPVHAMGMVRESTQAIKHTVRYVTAAVDRIKATDKTRGASEAAWLGPELKKMTTAASDAELKVKDLIKQLNSKARTGGWVDRLNEWTFGDRTAPADPEDKAFRRDFADQLSNTIPRTDREFWADSVATSWQELFEGWKKVKWE</sequence>
<dbReference type="Proteomes" id="UP001295740">
    <property type="component" value="Unassembled WGS sequence"/>
</dbReference>
<name>A0AAI8YDI0_9PEZI</name>
<comment type="caution">
    <text evidence="2">The sequence shown here is derived from an EMBL/GenBank/DDBJ whole genome shotgun (WGS) entry which is preliminary data.</text>
</comment>